<comment type="function">
    <text evidence="1">General regulator of phagocytosis. Required to uptake Gram negative bacterium by macrophages.</text>
</comment>
<keyword evidence="7" id="KW-0333">Golgi apparatus</keyword>
<gene>
    <name evidence="11" type="ORF">LARSCL_LOCUS2481</name>
</gene>
<evidence type="ECO:0000256" key="6">
    <source>
        <dbReference type="ARBA" id="ARBA00022989"/>
    </source>
</evidence>
<organism evidence="11 12">
    <name type="scientific">Larinioides sclopetarius</name>
    <dbReference type="NCBI Taxonomy" id="280406"/>
    <lineage>
        <taxon>Eukaryota</taxon>
        <taxon>Metazoa</taxon>
        <taxon>Ecdysozoa</taxon>
        <taxon>Arthropoda</taxon>
        <taxon>Chelicerata</taxon>
        <taxon>Arachnida</taxon>
        <taxon>Araneae</taxon>
        <taxon>Araneomorphae</taxon>
        <taxon>Entelegynae</taxon>
        <taxon>Araneoidea</taxon>
        <taxon>Araneidae</taxon>
        <taxon>Larinioides</taxon>
    </lineage>
</organism>
<keyword evidence="8" id="KW-0496">Mitochondrion</keyword>
<reference evidence="11 12" key="1">
    <citation type="submission" date="2024-04" db="EMBL/GenBank/DDBJ databases">
        <authorList>
            <person name="Rising A."/>
            <person name="Reimegard J."/>
            <person name="Sonavane S."/>
            <person name="Akerstrom W."/>
            <person name="Nylinder S."/>
            <person name="Hedman E."/>
            <person name="Kallberg Y."/>
        </authorList>
    </citation>
    <scope>NUCLEOTIDE SEQUENCE [LARGE SCALE GENOMIC DNA]</scope>
</reference>
<evidence type="ECO:0000256" key="1">
    <source>
        <dbReference type="ARBA" id="ARBA00002620"/>
    </source>
</evidence>
<dbReference type="Pfam" id="PF07406">
    <property type="entry name" value="NICE-3"/>
    <property type="match status" value="1"/>
</dbReference>
<sequence>MADPLSGIAIIICIAFGVLTFVLLFIFANRQIKRFSLKSKFGPHYPIAQDAPKSVQNEINRRLDVVRTIAYQPTLLRKSDEIYFTEEANSIHKPCHLYRMKALDSISRLDAAILAADPTKVRSFNQDYRVYLVRLYQNGLLSQLEISTIHRYADLYELARHEPGDFNEEHYLQFIDLMMQIQHNVSNKTCSRQPTVSKTASCSTHTSESSRHITNGKVPAVPSCLQVETNSEDKKSTYETSV</sequence>
<dbReference type="GO" id="GO:0005739">
    <property type="term" value="C:mitochondrion"/>
    <property type="evidence" value="ECO:0007669"/>
    <property type="project" value="UniProtKB-SubCell"/>
</dbReference>
<accession>A0AAV1Z242</accession>
<comment type="caution">
    <text evidence="11">The sequence shown here is derived from an EMBL/GenBank/DDBJ whole genome shotgun (WGS) entry which is preliminary data.</text>
</comment>
<dbReference type="EMBL" id="CAXIEN010000017">
    <property type="protein sequence ID" value="CAL1265346.1"/>
    <property type="molecule type" value="Genomic_DNA"/>
</dbReference>
<keyword evidence="12" id="KW-1185">Reference proteome</keyword>
<evidence type="ECO:0000256" key="8">
    <source>
        <dbReference type="ARBA" id="ARBA00023128"/>
    </source>
</evidence>
<dbReference type="PANTHER" id="PTHR21425">
    <property type="entry name" value="NICE-3"/>
    <property type="match status" value="1"/>
</dbReference>
<evidence type="ECO:0000256" key="10">
    <source>
        <dbReference type="SAM" id="Phobius"/>
    </source>
</evidence>
<evidence type="ECO:0000256" key="4">
    <source>
        <dbReference type="ARBA" id="ARBA00004555"/>
    </source>
</evidence>
<keyword evidence="6 10" id="KW-1133">Transmembrane helix</keyword>
<evidence type="ECO:0000256" key="5">
    <source>
        <dbReference type="ARBA" id="ARBA00022692"/>
    </source>
</evidence>
<evidence type="ECO:0000256" key="9">
    <source>
        <dbReference type="ARBA" id="ARBA00023136"/>
    </source>
</evidence>
<evidence type="ECO:0000256" key="7">
    <source>
        <dbReference type="ARBA" id="ARBA00023034"/>
    </source>
</evidence>
<protein>
    <recommendedName>
        <fullName evidence="13">Defect at low temperature protein 1</fullName>
    </recommendedName>
</protein>
<dbReference type="PANTHER" id="PTHR21425:SF2">
    <property type="entry name" value="PROTEIN C1ORF43"/>
    <property type="match status" value="1"/>
</dbReference>
<evidence type="ECO:0008006" key="13">
    <source>
        <dbReference type="Google" id="ProtNLM"/>
    </source>
</evidence>
<evidence type="ECO:0000313" key="11">
    <source>
        <dbReference type="EMBL" id="CAL1265346.1"/>
    </source>
</evidence>
<dbReference type="GO" id="GO:0016020">
    <property type="term" value="C:membrane"/>
    <property type="evidence" value="ECO:0007669"/>
    <property type="project" value="UniProtKB-SubCell"/>
</dbReference>
<keyword evidence="9 10" id="KW-0472">Membrane</keyword>
<comment type="subcellular location">
    <subcellularLocation>
        <location evidence="4">Golgi apparatus</location>
    </subcellularLocation>
    <subcellularLocation>
        <location evidence="2">Membrane</location>
        <topology evidence="2">Single-pass membrane protein</topology>
    </subcellularLocation>
    <subcellularLocation>
        <location evidence="3">Mitochondrion</location>
    </subcellularLocation>
</comment>
<dbReference type="GO" id="GO:0005794">
    <property type="term" value="C:Golgi apparatus"/>
    <property type="evidence" value="ECO:0007669"/>
    <property type="project" value="UniProtKB-SubCell"/>
</dbReference>
<proteinExistence type="predicted"/>
<evidence type="ECO:0000256" key="3">
    <source>
        <dbReference type="ARBA" id="ARBA00004173"/>
    </source>
</evidence>
<dbReference type="AlphaFoldDB" id="A0AAV1Z242"/>
<name>A0AAV1Z242_9ARAC</name>
<evidence type="ECO:0000256" key="2">
    <source>
        <dbReference type="ARBA" id="ARBA00004167"/>
    </source>
</evidence>
<keyword evidence="5 10" id="KW-0812">Transmembrane</keyword>
<dbReference type="InterPro" id="IPR010876">
    <property type="entry name" value="C1orf43"/>
</dbReference>
<feature type="transmembrane region" description="Helical" evidence="10">
    <location>
        <begin position="6"/>
        <end position="28"/>
    </location>
</feature>
<evidence type="ECO:0000313" key="12">
    <source>
        <dbReference type="Proteomes" id="UP001497382"/>
    </source>
</evidence>
<dbReference type="Proteomes" id="UP001497382">
    <property type="component" value="Unassembled WGS sequence"/>
</dbReference>